<feature type="transmembrane region" description="Helical" evidence="8">
    <location>
        <begin position="184"/>
        <end position="206"/>
    </location>
</feature>
<evidence type="ECO:0000256" key="6">
    <source>
        <dbReference type="RuleBase" id="RU004057"/>
    </source>
</evidence>
<evidence type="ECO:0000256" key="4">
    <source>
        <dbReference type="ARBA" id="ARBA00022989"/>
    </source>
</evidence>
<feature type="chain" id="PRO_5032680556" evidence="9">
    <location>
        <begin position="27"/>
        <end position="269"/>
    </location>
</feature>
<protein>
    <submittedName>
        <fullName evidence="11">MotA/TolQ/ExbB proton channel family protein</fullName>
    </submittedName>
</protein>
<evidence type="ECO:0000256" key="7">
    <source>
        <dbReference type="SAM" id="MobiDB-lite"/>
    </source>
</evidence>
<keyword evidence="2" id="KW-1003">Cell membrane</keyword>
<feature type="signal peptide" evidence="9">
    <location>
        <begin position="1"/>
        <end position="26"/>
    </location>
</feature>
<dbReference type="KEGG" id="nva:G3M78_14075"/>
<accession>A0A7T0C4P5</accession>
<dbReference type="AlphaFoldDB" id="A0A7T0C4P5"/>
<keyword evidence="6" id="KW-0813">Transport</keyword>
<dbReference type="EMBL" id="CP048620">
    <property type="protein sequence ID" value="QPJ66463.1"/>
    <property type="molecule type" value="Genomic_DNA"/>
</dbReference>
<comment type="similarity">
    <text evidence="6">Belongs to the exbB/tolQ family.</text>
</comment>
<evidence type="ECO:0000256" key="9">
    <source>
        <dbReference type="SAM" id="SignalP"/>
    </source>
</evidence>
<feature type="region of interest" description="Disordered" evidence="7">
    <location>
        <begin position="236"/>
        <end position="269"/>
    </location>
</feature>
<reference evidence="12" key="1">
    <citation type="submission" date="2020-02" db="EMBL/GenBank/DDBJ databases">
        <title>Genomic and physiological characterization of two novel Nitrospinaceae genera.</title>
        <authorList>
            <person name="Mueller A.J."/>
            <person name="Jung M.-Y."/>
            <person name="Strachan C.R."/>
            <person name="Herbold C.W."/>
            <person name="Kirkegaard R.H."/>
            <person name="Daims H."/>
        </authorList>
    </citation>
    <scope>NUCLEOTIDE SEQUENCE [LARGE SCALE GENOMIC DNA]</scope>
</reference>
<dbReference type="GO" id="GO:0005886">
    <property type="term" value="C:plasma membrane"/>
    <property type="evidence" value="ECO:0007669"/>
    <property type="project" value="UniProtKB-SubCell"/>
</dbReference>
<gene>
    <name evidence="11" type="ORF">G3M78_14075</name>
</gene>
<evidence type="ECO:0000256" key="3">
    <source>
        <dbReference type="ARBA" id="ARBA00022692"/>
    </source>
</evidence>
<feature type="transmembrane region" description="Helical" evidence="8">
    <location>
        <begin position="42"/>
        <end position="61"/>
    </location>
</feature>
<sequence length="269" mass="29260">MHRFFKAVAPVLLAGVSEIIPSTAFAAEGTPSWGLLSIIEKGGFMMYPIIFCSILMVGISMERAYNLRRSNIVNPDFLESVRDQWDWRDVQLGLKLCNAYDNSLARILKAGLLRFGGRLDEIEGAIEGAGQHEASLMNSNLRVLGAVANITPMMGLLGTVFGMIKAFDVISQSGTGNPGLVASGISEALITTAAGMVVGIPALALYHYFRGKIDRYVFEMEEISFQLVEELSYEAVRQKKPRPRKRAGRPGIDPASPKNPGVEPASVVK</sequence>
<feature type="transmembrane region" description="Helical" evidence="8">
    <location>
        <begin position="143"/>
        <end position="164"/>
    </location>
</feature>
<keyword evidence="5 8" id="KW-0472">Membrane</keyword>
<evidence type="ECO:0000313" key="11">
    <source>
        <dbReference type="EMBL" id="QPJ66463.1"/>
    </source>
</evidence>
<proteinExistence type="inferred from homology"/>
<dbReference type="PANTHER" id="PTHR30625:SF11">
    <property type="entry name" value="MOTA_TOLQ_EXBB PROTON CHANNEL DOMAIN-CONTAINING PROTEIN"/>
    <property type="match status" value="1"/>
</dbReference>
<evidence type="ECO:0000313" key="12">
    <source>
        <dbReference type="Proteomes" id="UP000594464"/>
    </source>
</evidence>
<keyword evidence="3 8" id="KW-0812">Transmembrane</keyword>
<feature type="compositionally biased region" description="Basic residues" evidence="7">
    <location>
        <begin position="238"/>
        <end position="248"/>
    </location>
</feature>
<keyword evidence="6" id="KW-0653">Protein transport</keyword>
<name>A0A7T0C4P5_9BACT</name>
<feature type="domain" description="MotA/TolQ/ExbB proton channel" evidence="10">
    <location>
        <begin position="102"/>
        <end position="221"/>
    </location>
</feature>
<dbReference type="Pfam" id="PF01618">
    <property type="entry name" value="MotA_ExbB"/>
    <property type="match status" value="1"/>
</dbReference>
<evidence type="ECO:0000256" key="1">
    <source>
        <dbReference type="ARBA" id="ARBA00004651"/>
    </source>
</evidence>
<dbReference type="InterPro" id="IPR002898">
    <property type="entry name" value="MotA_ExbB_proton_chnl"/>
</dbReference>
<evidence type="ECO:0000256" key="8">
    <source>
        <dbReference type="SAM" id="Phobius"/>
    </source>
</evidence>
<keyword evidence="9" id="KW-0732">Signal</keyword>
<evidence type="ECO:0000259" key="10">
    <source>
        <dbReference type="Pfam" id="PF01618"/>
    </source>
</evidence>
<dbReference type="InterPro" id="IPR050790">
    <property type="entry name" value="ExbB/TolQ_transport"/>
</dbReference>
<evidence type="ECO:0000256" key="5">
    <source>
        <dbReference type="ARBA" id="ARBA00023136"/>
    </source>
</evidence>
<dbReference type="PANTHER" id="PTHR30625">
    <property type="entry name" value="PROTEIN TOLQ"/>
    <property type="match status" value="1"/>
</dbReference>
<evidence type="ECO:0000256" key="2">
    <source>
        <dbReference type="ARBA" id="ARBA00022475"/>
    </source>
</evidence>
<comment type="subcellular location">
    <subcellularLocation>
        <location evidence="1">Cell membrane</location>
        <topology evidence="1">Multi-pass membrane protein</topology>
    </subcellularLocation>
    <subcellularLocation>
        <location evidence="6">Membrane</location>
        <topology evidence="6">Multi-pass membrane protein</topology>
    </subcellularLocation>
</comment>
<keyword evidence="4 8" id="KW-1133">Transmembrane helix</keyword>
<organism evidence="11 12">
    <name type="scientific">Candidatus Nitrohelix vancouverensis</name>
    <dbReference type="NCBI Taxonomy" id="2705534"/>
    <lineage>
        <taxon>Bacteria</taxon>
        <taxon>Pseudomonadati</taxon>
        <taxon>Nitrospinota/Tectimicrobiota group</taxon>
        <taxon>Nitrospinota</taxon>
        <taxon>Nitrospinia</taxon>
        <taxon>Nitrospinales</taxon>
        <taxon>Nitrospinaceae</taxon>
        <taxon>Candidatus Nitrohelix</taxon>
    </lineage>
</organism>
<dbReference type="Proteomes" id="UP000594464">
    <property type="component" value="Chromosome"/>
</dbReference>
<dbReference type="GO" id="GO:0017038">
    <property type="term" value="P:protein import"/>
    <property type="evidence" value="ECO:0007669"/>
    <property type="project" value="TreeGrafter"/>
</dbReference>